<organism evidence="2 3">
    <name type="scientific">Nesidiocoris tenuis</name>
    <dbReference type="NCBI Taxonomy" id="355587"/>
    <lineage>
        <taxon>Eukaryota</taxon>
        <taxon>Metazoa</taxon>
        <taxon>Ecdysozoa</taxon>
        <taxon>Arthropoda</taxon>
        <taxon>Hexapoda</taxon>
        <taxon>Insecta</taxon>
        <taxon>Pterygota</taxon>
        <taxon>Neoptera</taxon>
        <taxon>Paraneoptera</taxon>
        <taxon>Hemiptera</taxon>
        <taxon>Heteroptera</taxon>
        <taxon>Panheteroptera</taxon>
        <taxon>Cimicomorpha</taxon>
        <taxon>Miridae</taxon>
        <taxon>Dicyphina</taxon>
        <taxon>Nesidiocoris</taxon>
    </lineage>
</organism>
<name>A0ABN7B7S1_9HEMI</name>
<feature type="transmembrane region" description="Helical" evidence="1">
    <location>
        <begin position="15"/>
        <end position="36"/>
    </location>
</feature>
<sequence length="84" mass="9132">MLLLVDGEVNNKNTANVVVVIVFTIGLGFPSAHSGICKDQKGPIRIPSCRETRHFTTAADSVQLRRVQKIHGLMTVVKVAHPIS</sequence>
<evidence type="ECO:0000313" key="3">
    <source>
        <dbReference type="Proteomes" id="UP001307889"/>
    </source>
</evidence>
<keyword evidence="3" id="KW-1185">Reference proteome</keyword>
<evidence type="ECO:0008006" key="4">
    <source>
        <dbReference type="Google" id="ProtNLM"/>
    </source>
</evidence>
<keyword evidence="1" id="KW-0812">Transmembrane</keyword>
<proteinExistence type="predicted"/>
<accession>A0ABN7B7S1</accession>
<gene>
    <name evidence="2" type="ORF">NTJ_13238</name>
</gene>
<reference evidence="2 3" key="1">
    <citation type="submission" date="2023-09" db="EMBL/GenBank/DDBJ databases">
        <title>Nesidiocoris tenuis whole genome shotgun sequence.</title>
        <authorList>
            <person name="Shibata T."/>
            <person name="Shimoda M."/>
            <person name="Kobayashi T."/>
            <person name="Uehara T."/>
        </authorList>
    </citation>
    <scope>NUCLEOTIDE SEQUENCE [LARGE SCALE GENOMIC DNA]</scope>
    <source>
        <strain evidence="2 3">Japan</strain>
    </source>
</reference>
<dbReference type="EMBL" id="AP028919">
    <property type="protein sequence ID" value="BET00422.1"/>
    <property type="molecule type" value="Genomic_DNA"/>
</dbReference>
<keyword evidence="1" id="KW-1133">Transmembrane helix</keyword>
<evidence type="ECO:0000256" key="1">
    <source>
        <dbReference type="SAM" id="Phobius"/>
    </source>
</evidence>
<evidence type="ECO:0000313" key="2">
    <source>
        <dbReference type="EMBL" id="BET00422.1"/>
    </source>
</evidence>
<dbReference type="Proteomes" id="UP001307889">
    <property type="component" value="Chromosome 11"/>
</dbReference>
<keyword evidence="1" id="KW-0472">Membrane</keyword>
<protein>
    <recommendedName>
        <fullName evidence="4">Secreted protein</fullName>
    </recommendedName>
</protein>